<evidence type="ECO:0000259" key="8">
    <source>
        <dbReference type="Pfam" id="PF21694"/>
    </source>
</evidence>
<dbReference type="Pfam" id="PF21694">
    <property type="entry name" value="DNA_pol3_delta_C"/>
    <property type="match status" value="1"/>
</dbReference>
<dbReference type="EMBL" id="OY726397">
    <property type="protein sequence ID" value="CAJ1500666.1"/>
    <property type="molecule type" value="Genomic_DNA"/>
</dbReference>
<keyword evidence="3" id="KW-0548">Nucleotidyltransferase</keyword>
<dbReference type="RefSeq" id="WP_308481936.1">
    <property type="nucleotide sequence ID" value="NZ_OY726397.1"/>
</dbReference>
<dbReference type="PANTHER" id="PTHR34388">
    <property type="entry name" value="DNA POLYMERASE III SUBUNIT DELTA"/>
    <property type="match status" value="1"/>
</dbReference>
<keyword evidence="2" id="KW-0808">Transferase</keyword>
<proteinExistence type="inferred from homology"/>
<evidence type="ECO:0000256" key="6">
    <source>
        <dbReference type="ARBA" id="ARBA00034754"/>
    </source>
</evidence>
<organism evidence="9 10">
    <name type="scientific">[Mycobacterium] burgundiense</name>
    <dbReference type="NCBI Taxonomy" id="3064286"/>
    <lineage>
        <taxon>Bacteria</taxon>
        <taxon>Bacillati</taxon>
        <taxon>Actinomycetota</taxon>
        <taxon>Actinomycetes</taxon>
        <taxon>Mycobacteriales</taxon>
        <taxon>Mycobacteriaceae</taxon>
        <taxon>Mycolicibacterium</taxon>
    </lineage>
</organism>
<name>A0ABM9LKK3_9MYCO</name>
<evidence type="ECO:0000256" key="5">
    <source>
        <dbReference type="ARBA" id="ARBA00022932"/>
    </source>
</evidence>
<dbReference type="InterPro" id="IPR048466">
    <property type="entry name" value="DNA_pol3_delta-like_C"/>
</dbReference>
<gene>
    <name evidence="9" type="ORF">MU0053_001729</name>
</gene>
<dbReference type="Gene3D" id="3.40.50.300">
    <property type="entry name" value="P-loop containing nucleotide triphosphate hydrolases"/>
    <property type="match status" value="1"/>
</dbReference>
<dbReference type="InterPro" id="IPR005790">
    <property type="entry name" value="DNA_polIII_delta"/>
</dbReference>
<evidence type="ECO:0000313" key="10">
    <source>
        <dbReference type="Proteomes" id="UP001190465"/>
    </source>
</evidence>
<evidence type="ECO:0000256" key="2">
    <source>
        <dbReference type="ARBA" id="ARBA00022679"/>
    </source>
</evidence>
<dbReference type="SUPFAM" id="SSF52540">
    <property type="entry name" value="P-loop containing nucleoside triphosphate hydrolases"/>
    <property type="match status" value="1"/>
</dbReference>
<dbReference type="Proteomes" id="UP001190465">
    <property type="component" value="Chromosome"/>
</dbReference>
<comment type="similarity">
    <text evidence="6">Belongs to the DNA polymerase HolA subunit family.</text>
</comment>
<evidence type="ECO:0000256" key="3">
    <source>
        <dbReference type="ARBA" id="ARBA00022695"/>
    </source>
</evidence>
<dbReference type="PANTHER" id="PTHR34388:SF1">
    <property type="entry name" value="DNA POLYMERASE III SUBUNIT DELTA"/>
    <property type="match status" value="1"/>
</dbReference>
<dbReference type="NCBIfam" id="TIGR01128">
    <property type="entry name" value="holA"/>
    <property type="match status" value="1"/>
</dbReference>
<reference evidence="9 10" key="1">
    <citation type="submission" date="2023-08" db="EMBL/GenBank/DDBJ databases">
        <authorList>
            <person name="Folkvardsen B D."/>
            <person name="Norman A."/>
        </authorList>
    </citation>
    <scope>NUCLEOTIDE SEQUENCE [LARGE SCALE GENOMIC DNA]</scope>
    <source>
        <strain evidence="9 10">Mu0053</strain>
    </source>
</reference>
<dbReference type="InterPro" id="IPR027417">
    <property type="entry name" value="P-loop_NTPase"/>
</dbReference>
<evidence type="ECO:0000256" key="1">
    <source>
        <dbReference type="ARBA" id="ARBA00012417"/>
    </source>
</evidence>
<accession>A0ABM9LKK3</accession>
<dbReference type="EC" id="2.7.7.7" evidence="1"/>
<keyword evidence="5" id="KW-0239">DNA-directed DNA polymerase</keyword>
<dbReference type="Gene3D" id="1.20.272.10">
    <property type="match status" value="1"/>
</dbReference>
<evidence type="ECO:0000256" key="7">
    <source>
        <dbReference type="ARBA" id="ARBA00049244"/>
    </source>
</evidence>
<sequence>MSAQVPGLHLVLGDEELLIDRAIAAVTRDARSRAGAQVGASDIPVSRLRAGDVSTSELAELLSPSLFADERIVVLEAAGEAGKDAVGLIATAAADLPAGTELVVVHSGGGRAKALATRLREVGARVYPCAKITKVSERAEFIRGEFRTLKIKVSDETVTALLDAVGSDIRELAAACSQLVADTDGRVDPAAVRRYHSGKAEVKGFDIADKAIVGDVEGAAEALRWAMLAGEPRVVLADALAEAVHTIARVAPLSGDPYRLAGELGMPPWRIQKAQKQSRRWSRDRVASALRLVAALNADVKGAAADPDYALESTVRAVAELARNN</sequence>
<keyword evidence="4" id="KW-0235">DNA replication</keyword>
<evidence type="ECO:0000256" key="4">
    <source>
        <dbReference type="ARBA" id="ARBA00022705"/>
    </source>
</evidence>
<dbReference type="SUPFAM" id="SSF48019">
    <property type="entry name" value="post-AAA+ oligomerization domain-like"/>
    <property type="match status" value="1"/>
</dbReference>
<evidence type="ECO:0000313" key="9">
    <source>
        <dbReference type="EMBL" id="CAJ1500666.1"/>
    </source>
</evidence>
<protein>
    <recommendedName>
        <fullName evidence="1">DNA-directed DNA polymerase</fullName>
        <ecNumber evidence="1">2.7.7.7</ecNumber>
    </recommendedName>
</protein>
<comment type="catalytic activity">
    <reaction evidence="7">
        <text>DNA(n) + a 2'-deoxyribonucleoside 5'-triphosphate = DNA(n+1) + diphosphate</text>
        <dbReference type="Rhea" id="RHEA:22508"/>
        <dbReference type="Rhea" id="RHEA-COMP:17339"/>
        <dbReference type="Rhea" id="RHEA-COMP:17340"/>
        <dbReference type="ChEBI" id="CHEBI:33019"/>
        <dbReference type="ChEBI" id="CHEBI:61560"/>
        <dbReference type="ChEBI" id="CHEBI:173112"/>
        <dbReference type="EC" id="2.7.7.7"/>
    </reaction>
</comment>
<feature type="domain" description="DNA polymerase III delta subunit-like C-terminal" evidence="8">
    <location>
        <begin position="204"/>
        <end position="314"/>
    </location>
</feature>
<dbReference type="NCBIfam" id="NF005918">
    <property type="entry name" value="PRK07914.1"/>
    <property type="match status" value="1"/>
</dbReference>
<dbReference type="InterPro" id="IPR008921">
    <property type="entry name" value="DNA_pol3_clamp-load_cplx_C"/>
</dbReference>
<keyword evidence="10" id="KW-1185">Reference proteome</keyword>